<dbReference type="EMBL" id="MU003701">
    <property type="protein sequence ID" value="KAF2809427.1"/>
    <property type="molecule type" value="Genomic_DNA"/>
</dbReference>
<feature type="compositionally biased region" description="Basic and acidic residues" evidence="1">
    <location>
        <begin position="810"/>
        <end position="827"/>
    </location>
</feature>
<accession>A0A6A6YNI7</accession>
<reference evidence="2 4" key="1">
    <citation type="journal article" date="2020" name="Stud. Mycol.">
        <title>101 Dothideomycetes genomes: a test case for predicting lifestyles and emergence of pathogens.</title>
        <authorList>
            <person name="Haridas S."/>
            <person name="Albert R."/>
            <person name="Binder M."/>
            <person name="Bloem J."/>
            <person name="Labutti K."/>
            <person name="Salamov A."/>
            <person name="Andreopoulos B."/>
            <person name="Baker S."/>
            <person name="Barry K."/>
            <person name="Bills G."/>
            <person name="Bluhm B."/>
            <person name="Cannon C."/>
            <person name="Castanera R."/>
            <person name="Culley D."/>
            <person name="Daum C."/>
            <person name="Ezra D."/>
            <person name="Gonzalez J."/>
            <person name="Henrissat B."/>
            <person name="Kuo A."/>
            <person name="Liang C."/>
            <person name="Lipzen A."/>
            <person name="Lutzoni F."/>
            <person name="Magnuson J."/>
            <person name="Mondo S."/>
            <person name="Nolan M."/>
            <person name="Ohm R."/>
            <person name="Pangilinan J."/>
            <person name="Park H.-J."/>
            <person name="Ramirez L."/>
            <person name="Alfaro M."/>
            <person name="Sun H."/>
            <person name="Tritt A."/>
            <person name="Yoshinaga Y."/>
            <person name="Zwiers L.-H."/>
            <person name="Turgeon B."/>
            <person name="Goodwin S."/>
            <person name="Spatafora J."/>
            <person name="Crous P."/>
            <person name="Grigoriev I."/>
        </authorList>
    </citation>
    <scope>NUCLEOTIDE SEQUENCE</scope>
    <source>
        <strain evidence="2 4">CBS 304.34</strain>
    </source>
</reference>
<feature type="region of interest" description="Disordered" evidence="1">
    <location>
        <begin position="411"/>
        <end position="478"/>
    </location>
</feature>
<dbReference type="OrthoDB" id="3437384at2759"/>
<feature type="compositionally biased region" description="Basic residues" evidence="1">
    <location>
        <begin position="91"/>
        <end position="106"/>
    </location>
</feature>
<feature type="region of interest" description="Disordered" evidence="1">
    <location>
        <begin position="203"/>
        <end position="223"/>
    </location>
</feature>
<reference evidence="4" key="2">
    <citation type="submission" date="2020-04" db="EMBL/GenBank/DDBJ databases">
        <authorList>
            <consortium name="NCBI Genome Project"/>
        </authorList>
    </citation>
    <scope>NUCLEOTIDE SEQUENCE</scope>
    <source>
        <strain evidence="4">CBS 304.34</strain>
    </source>
</reference>
<feature type="region of interest" description="Disordered" evidence="1">
    <location>
        <begin position="60"/>
        <end position="138"/>
    </location>
</feature>
<feature type="region of interest" description="Disordered" evidence="1">
    <location>
        <begin position="963"/>
        <end position="1021"/>
    </location>
</feature>
<feature type="compositionally biased region" description="Basic and acidic residues" evidence="1">
    <location>
        <begin position="453"/>
        <end position="463"/>
    </location>
</feature>
<feature type="region of interest" description="Disordered" evidence="1">
    <location>
        <begin position="333"/>
        <end position="367"/>
    </location>
</feature>
<feature type="region of interest" description="Disordered" evidence="1">
    <location>
        <begin position="808"/>
        <end position="828"/>
    </location>
</feature>
<dbReference type="GeneID" id="54467356"/>
<feature type="region of interest" description="Disordered" evidence="1">
    <location>
        <begin position="1"/>
        <end position="30"/>
    </location>
</feature>
<sequence>MPPAKLCCTAEQRSGSSSPDLPNARLSNATPAKRLLFETTGDSQLSQVTSTRSEDMHELQQIFNGATDGGSSPTRSGFHIRKSMSTPTGNKVHKIKSVGALIKKRLSRDLSRSRSKSSLPSVSGKGAKGDENDAQGTVVKSAVSGANLEVKITKEDLKKNLLSSRSPDEGGYDDDALELDDVVRKLGRKTPTRRLSIHSVEWTTPTTGNSTRHRQSCSVEPGSQPYQISKYTLPSSLPTFPSVPQLPSSPSLRVKWMLKARQLRRSQSASSIEMLLPKLKPLEPIRLPSISSLEATPWSLSMAESLQLSEFPSPPAESKSTGLGLRSISLHERSLSVPSRSPSKRGQTHQSTTLGGLKRSVTDTVHQEPIRALTERETVSRNRNDEDDSRKSVHLYDMRISRHLRSASLLSSVASMNSPQHARTPTPTKRGERKTSSGLDSTNIPAAWGNVIKSDEPGHHDESSSIYSSRPQSPHDSVKEPAVNLRAVAQAGKAVSIIKKPSALISEYTSTGLNISPPRDRVPSIGTSVLKPGNLASGSFRPSIDPFITITNIDEDAKATDTLLAQKPPFISASANSSQTSLSKKSRFLENFSPASSQKKASKTLSAVSKFLLTRGNSVIGRSQSISALRGGDGPSDEIDRHIAVNPNKADKKRERRLSRSMISLKNEQQPLAQHQHDASPMWERALKQYQEERSVMFLSPDRSTAPAGNPFRERSNSCSRRLSVSTSSRTNPSLSSTVEEDTPVDLSLTPGSPGHSPALIPVHSQSSGVSGAVSEADWDRVGQEGFKKRVFEGSESKAALGAWGQYPSHTREMRGGSAGPDDRVFPRDFALQPPNPASQMKKPSRSATMFNVQNVFSTASPSKSGLGDVQRSEISKRKAKLAKSHSMTFGKTFLKNYGRLFRSSSSEFRKFGHGHRSSVAEGGVLEYPELEMLPEVFLGHHVQQQRARSAADAIEMQVLDEDQTRDTDADTVIITEPTEDGDSADGDGIDGDGRLDGAADVPLPPPTPAEHPDEAVPAGKSDSAHNWSCFYASCVEYPLDDVRAELAASSGELAPSESRRYASETALSLPLRFSEAEGPKGGRRSCSAFVYKMGPRMGREGGGSACSVRKSTADLVSGFLEAERVERERVLALDGAGVAGEGAMGMRVRVPCLGG</sequence>
<feature type="compositionally biased region" description="Low complexity" evidence="1">
    <location>
        <begin position="717"/>
        <end position="738"/>
    </location>
</feature>
<protein>
    <submittedName>
        <fullName evidence="2 4">Uncharacterized protein</fullName>
    </submittedName>
</protein>
<gene>
    <name evidence="2 4" type="ORF">BDZ99DRAFT_531730</name>
</gene>
<feature type="compositionally biased region" description="Polar residues" evidence="1">
    <location>
        <begin position="61"/>
        <end position="75"/>
    </location>
</feature>
<evidence type="ECO:0000313" key="4">
    <source>
        <dbReference type="RefSeq" id="XP_033576391.1"/>
    </source>
</evidence>
<evidence type="ECO:0000313" key="2">
    <source>
        <dbReference type="EMBL" id="KAF2809427.1"/>
    </source>
</evidence>
<feature type="region of interest" description="Disordered" evidence="1">
    <location>
        <begin position="700"/>
        <end position="758"/>
    </location>
</feature>
<feature type="compositionally biased region" description="Acidic residues" evidence="1">
    <location>
        <begin position="978"/>
        <end position="991"/>
    </location>
</feature>
<evidence type="ECO:0000256" key="1">
    <source>
        <dbReference type="SAM" id="MobiDB-lite"/>
    </source>
</evidence>
<dbReference type="Proteomes" id="UP000504636">
    <property type="component" value="Unplaced"/>
</dbReference>
<keyword evidence="3" id="KW-1185">Reference proteome</keyword>
<reference evidence="4" key="3">
    <citation type="submission" date="2025-04" db="UniProtKB">
        <authorList>
            <consortium name="RefSeq"/>
        </authorList>
    </citation>
    <scope>IDENTIFICATION</scope>
    <source>
        <strain evidence="4">CBS 304.34</strain>
    </source>
</reference>
<proteinExistence type="predicted"/>
<organism evidence="2">
    <name type="scientific">Mytilinidion resinicola</name>
    <dbReference type="NCBI Taxonomy" id="574789"/>
    <lineage>
        <taxon>Eukaryota</taxon>
        <taxon>Fungi</taxon>
        <taxon>Dikarya</taxon>
        <taxon>Ascomycota</taxon>
        <taxon>Pezizomycotina</taxon>
        <taxon>Dothideomycetes</taxon>
        <taxon>Pleosporomycetidae</taxon>
        <taxon>Mytilinidiales</taxon>
        <taxon>Mytilinidiaceae</taxon>
        <taxon>Mytilinidion</taxon>
    </lineage>
</organism>
<feature type="compositionally biased region" description="Low complexity" evidence="1">
    <location>
        <begin position="116"/>
        <end position="125"/>
    </location>
</feature>
<evidence type="ECO:0000313" key="3">
    <source>
        <dbReference type="Proteomes" id="UP000504636"/>
    </source>
</evidence>
<dbReference type="RefSeq" id="XP_033576391.1">
    <property type="nucleotide sequence ID" value="XM_033726463.1"/>
</dbReference>
<feature type="compositionally biased region" description="Polar residues" evidence="1">
    <location>
        <begin position="11"/>
        <end position="30"/>
    </location>
</feature>
<name>A0A6A6YNI7_9PEZI</name>
<dbReference type="AlphaFoldDB" id="A0A6A6YNI7"/>
<feature type="compositionally biased region" description="Polar residues" evidence="1">
    <location>
        <begin position="416"/>
        <end position="427"/>
    </location>
</feature>